<feature type="transmembrane region" description="Helical" evidence="3">
    <location>
        <begin position="31"/>
        <end position="56"/>
    </location>
</feature>
<evidence type="ECO:0000313" key="5">
    <source>
        <dbReference type="EMBL" id="PLB33994.1"/>
    </source>
</evidence>
<name>A0A2I2F046_ASPCN</name>
<keyword evidence="3" id="KW-0472">Membrane</keyword>
<feature type="domain" description="RING-type" evidence="4">
    <location>
        <begin position="249"/>
        <end position="291"/>
    </location>
</feature>
<dbReference type="RefSeq" id="XP_024668006.1">
    <property type="nucleotide sequence ID" value="XM_024814311.1"/>
</dbReference>
<dbReference type="PROSITE" id="PS50089">
    <property type="entry name" value="ZF_RING_2"/>
    <property type="match status" value="1"/>
</dbReference>
<dbReference type="Gene3D" id="3.30.40.10">
    <property type="entry name" value="Zinc/RING finger domain, C3HC4 (zinc finger)"/>
    <property type="match status" value="1"/>
</dbReference>
<dbReference type="PANTHER" id="PTHR22765">
    <property type="entry name" value="RING FINGER AND PROTEASE ASSOCIATED DOMAIN-CONTAINING"/>
    <property type="match status" value="1"/>
</dbReference>
<feature type="region of interest" description="Disordered" evidence="2">
    <location>
        <begin position="366"/>
        <end position="391"/>
    </location>
</feature>
<dbReference type="GO" id="GO:0061630">
    <property type="term" value="F:ubiquitin protein ligase activity"/>
    <property type="evidence" value="ECO:0007669"/>
    <property type="project" value="TreeGrafter"/>
</dbReference>
<feature type="compositionally biased region" description="Low complexity" evidence="2">
    <location>
        <begin position="1"/>
        <end position="13"/>
    </location>
</feature>
<evidence type="ECO:0000256" key="3">
    <source>
        <dbReference type="SAM" id="Phobius"/>
    </source>
</evidence>
<dbReference type="Pfam" id="PF13639">
    <property type="entry name" value="zf-RING_2"/>
    <property type="match status" value="1"/>
</dbReference>
<feature type="compositionally biased region" description="Polar residues" evidence="2">
    <location>
        <begin position="14"/>
        <end position="25"/>
    </location>
</feature>
<dbReference type="InterPro" id="IPR013083">
    <property type="entry name" value="Znf_RING/FYVE/PHD"/>
</dbReference>
<reference evidence="5 6" key="1">
    <citation type="submission" date="2017-12" db="EMBL/GenBank/DDBJ databases">
        <authorList>
            <consortium name="DOE Joint Genome Institute"/>
            <person name="Haridas S."/>
            <person name="Kjaerbolling I."/>
            <person name="Vesth T.C."/>
            <person name="Frisvad J.C."/>
            <person name="Nybo J.L."/>
            <person name="Theobald S."/>
            <person name="Kuo A."/>
            <person name="Bowyer P."/>
            <person name="Matsuda Y."/>
            <person name="Mondo S."/>
            <person name="Lyhne E.K."/>
            <person name="Kogle M.E."/>
            <person name="Clum A."/>
            <person name="Lipzen A."/>
            <person name="Salamov A."/>
            <person name="Ngan C.Y."/>
            <person name="Daum C."/>
            <person name="Chiniquy J."/>
            <person name="Barry K."/>
            <person name="LaButti K."/>
            <person name="Simmons B.A."/>
            <person name="Magnuson J.K."/>
            <person name="Mortensen U.H."/>
            <person name="Larsen T.O."/>
            <person name="Grigoriev I.V."/>
            <person name="Baker S.E."/>
            <person name="Andersen M.R."/>
            <person name="Nordberg H.P."/>
            <person name="Cantor M.N."/>
            <person name="Hua S.X."/>
        </authorList>
    </citation>
    <scope>NUCLEOTIDE SEQUENCE [LARGE SCALE GENOMIC DNA]</scope>
    <source>
        <strain evidence="5 6">CBS 102.13</strain>
    </source>
</reference>
<dbReference type="GeneID" id="36521471"/>
<dbReference type="InterPro" id="IPR001841">
    <property type="entry name" value="Znf_RING"/>
</dbReference>
<feature type="region of interest" description="Disordered" evidence="2">
    <location>
        <begin position="404"/>
        <end position="443"/>
    </location>
</feature>
<dbReference type="GO" id="GO:0005737">
    <property type="term" value="C:cytoplasm"/>
    <property type="evidence" value="ECO:0007669"/>
    <property type="project" value="TreeGrafter"/>
</dbReference>
<keyword evidence="3" id="KW-1133">Transmembrane helix</keyword>
<feature type="region of interest" description="Disordered" evidence="2">
    <location>
        <begin position="1"/>
        <end position="25"/>
    </location>
</feature>
<dbReference type="AlphaFoldDB" id="A0A2I2F046"/>
<accession>A0A2I2F046</accession>
<gene>
    <name evidence="5" type="ORF">BDW47DRAFT_113081</name>
</gene>
<dbReference type="GO" id="GO:0008270">
    <property type="term" value="F:zinc ion binding"/>
    <property type="evidence" value="ECO:0007669"/>
    <property type="project" value="UniProtKB-KW"/>
</dbReference>
<dbReference type="EMBL" id="KZ559189">
    <property type="protein sequence ID" value="PLB33994.1"/>
    <property type="molecule type" value="Genomic_DNA"/>
</dbReference>
<keyword evidence="6" id="KW-1185">Reference proteome</keyword>
<evidence type="ECO:0000256" key="2">
    <source>
        <dbReference type="SAM" id="MobiDB-lite"/>
    </source>
</evidence>
<evidence type="ECO:0000313" key="6">
    <source>
        <dbReference type="Proteomes" id="UP000234585"/>
    </source>
</evidence>
<dbReference type="GO" id="GO:0006511">
    <property type="term" value="P:ubiquitin-dependent protein catabolic process"/>
    <property type="evidence" value="ECO:0007669"/>
    <property type="project" value="TreeGrafter"/>
</dbReference>
<dbReference type="SUPFAM" id="SSF57850">
    <property type="entry name" value="RING/U-box"/>
    <property type="match status" value="1"/>
</dbReference>
<protein>
    <recommendedName>
        <fullName evidence="4">RING-type domain-containing protein</fullName>
    </recommendedName>
</protein>
<dbReference type="PANTHER" id="PTHR22765:SF434">
    <property type="entry name" value="GB|AAD18119.1-RELATED"/>
    <property type="match status" value="1"/>
</dbReference>
<dbReference type="FunFam" id="3.30.40.10:FF:000539">
    <property type="entry name" value="Ring finger domain protein"/>
    <property type="match status" value="1"/>
</dbReference>
<dbReference type="Proteomes" id="UP000234585">
    <property type="component" value="Unassembled WGS sequence"/>
</dbReference>
<dbReference type="CDD" id="cd16473">
    <property type="entry name" value="RING-H2_RNF103"/>
    <property type="match status" value="1"/>
</dbReference>
<feature type="region of interest" description="Disordered" evidence="2">
    <location>
        <begin position="183"/>
        <end position="212"/>
    </location>
</feature>
<evidence type="ECO:0000259" key="4">
    <source>
        <dbReference type="PROSITE" id="PS50089"/>
    </source>
</evidence>
<proteinExistence type="predicted"/>
<keyword evidence="1" id="KW-0862">Zinc</keyword>
<dbReference type="STRING" id="41067.A0A2I2F046"/>
<feature type="compositionally biased region" description="Polar residues" evidence="2">
    <location>
        <begin position="431"/>
        <end position="443"/>
    </location>
</feature>
<dbReference type="SMART" id="SM00184">
    <property type="entry name" value="RING"/>
    <property type="match status" value="1"/>
</dbReference>
<dbReference type="OrthoDB" id="8062037at2759"/>
<feature type="compositionally biased region" description="Polar residues" evidence="2">
    <location>
        <begin position="368"/>
        <end position="384"/>
    </location>
</feature>
<sequence>MSPTTTGSLPSSTDADGNSGDNNSSPTSSPLLFFVALGFGVVFTNLWIIVGVKYCFRYNQRNRQLRNEETGEPINLVTMPRTHRRRREKKLMSMDEVNERFPLMKYKAWRSTRADEGLPTAGGISAPTTRAHSLKDENKAFTIAAGGDSPVATSTEKGQHCTVLQTSDNAQNAEAGFKELDKSERQNHAEGNLSRACPDNTPIKTNAVSGDPVAHQRQEYNFVEDVDDIDSQIRTSLSAELLPNLGDSCAICLDMIEDDDDIRGLTCGHAFHASCVDPWLTSRRACCPLCKADYHVPKPRPDPYEQSALGDRIARHSANRMPVPSQPQAVFLGGRVNSFRVPATRNRSTQSVPSRNRPWHAIDRLWRLQNSRPQPSTTDQSIVTPESREQETLRSRLANLRLFNRGATFSTRNRPLRESPQPADQLRPEGNRTSNQREATSFV</sequence>
<dbReference type="InterPro" id="IPR051826">
    <property type="entry name" value="E3_ubiquitin-ligase_domain"/>
</dbReference>
<keyword evidence="3" id="KW-0812">Transmembrane</keyword>
<keyword evidence="1" id="KW-0479">Metal-binding</keyword>
<evidence type="ECO:0000256" key="1">
    <source>
        <dbReference type="PROSITE-ProRule" id="PRU00175"/>
    </source>
</evidence>
<keyword evidence="1" id="KW-0863">Zinc-finger</keyword>
<organism evidence="5 6">
    <name type="scientific">Aspergillus candidus</name>
    <dbReference type="NCBI Taxonomy" id="41067"/>
    <lineage>
        <taxon>Eukaryota</taxon>
        <taxon>Fungi</taxon>
        <taxon>Dikarya</taxon>
        <taxon>Ascomycota</taxon>
        <taxon>Pezizomycotina</taxon>
        <taxon>Eurotiomycetes</taxon>
        <taxon>Eurotiomycetidae</taxon>
        <taxon>Eurotiales</taxon>
        <taxon>Aspergillaceae</taxon>
        <taxon>Aspergillus</taxon>
        <taxon>Aspergillus subgen. Circumdati</taxon>
    </lineage>
</organism>